<dbReference type="Proteomes" id="UP000762676">
    <property type="component" value="Unassembled WGS sequence"/>
</dbReference>
<dbReference type="EMBL" id="BMAT01003484">
    <property type="protein sequence ID" value="GFS26545.1"/>
    <property type="molecule type" value="Genomic_DNA"/>
</dbReference>
<reference evidence="1 2" key="1">
    <citation type="journal article" date="2021" name="Elife">
        <title>Chloroplast acquisition without the gene transfer in kleptoplastic sea slugs, Plakobranchus ocellatus.</title>
        <authorList>
            <person name="Maeda T."/>
            <person name="Takahashi S."/>
            <person name="Yoshida T."/>
            <person name="Shimamura S."/>
            <person name="Takaki Y."/>
            <person name="Nagai Y."/>
            <person name="Toyoda A."/>
            <person name="Suzuki Y."/>
            <person name="Arimoto A."/>
            <person name="Ishii H."/>
            <person name="Satoh N."/>
            <person name="Nishiyama T."/>
            <person name="Hasebe M."/>
            <person name="Maruyama T."/>
            <person name="Minagawa J."/>
            <person name="Obokata J."/>
            <person name="Shigenobu S."/>
        </authorList>
    </citation>
    <scope>NUCLEOTIDE SEQUENCE [LARGE SCALE GENOMIC DNA]</scope>
</reference>
<proteinExistence type="predicted"/>
<sequence length="134" mass="16127">MMPNIIDTRRNETAQVVTGPENLQPGTEAIHLSLWERHHGGQEMRERQGEERLTRQIDTIRKLLRQIPFREHRCHECYDMKFVGGLRKEKNQGRNLRYFDLLHQKLYPLFSRQNWIKKNKPLQHKSDTSILSQR</sequence>
<accession>A0AAV4JW96</accession>
<evidence type="ECO:0000313" key="2">
    <source>
        <dbReference type="Proteomes" id="UP000762676"/>
    </source>
</evidence>
<name>A0AAV4JW96_9GAST</name>
<keyword evidence="2" id="KW-1185">Reference proteome</keyword>
<organism evidence="1 2">
    <name type="scientific">Elysia marginata</name>
    <dbReference type="NCBI Taxonomy" id="1093978"/>
    <lineage>
        <taxon>Eukaryota</taxon>
        <taxon>Metazoa</taxon>
        <taxon>Spiralia</taxon>
        <taxon>Lophotrochozoa</taxon>
        <taxon>Mollusca</taxon>
        <taxon>Gastropoda</taxon>
        <taxon>Heterobranchia</taxon>
        <taxon>Euthyneura</taxon>
        <taxon>Panpulmonata</taxon>
        <taxon>Sacoglossa</taxon>
        <taxon>Placobranchoidea</taxon>
        <taxon>Plakobranchidae</taxon>
        <taxon>Elysia</taxon>
    </lineage>
</organism>
<comment type="caution">
    <text evidence="1">The sequence shown here is derived from an EMBL/GenBank/DDBJ whole genome shotgun (WGS) entry which is preliminary data.</text>
</comment>
<protein>
    <submittedName>
        <fullName evidence="1">Uncharacterized protein</fullName>
    </submittedName>
</protein>
<evidence type="ECO:0000313" key="1">
    <source>
        <dbReference type="EMBL" id="GFS26545.1"/>
    </source>
</evidence>
<dbReference type="AlphaFoldDB" id="A0AAV4JW96"/>
<gene>
    <name evidence="1" type="ORF">ElyMa_001722100</name>
</gene>